<proteinExistence type="predicted"/>
<gene>
    <name evidence="2" type="ORF">AGLY_017231</name>
</gene>
<evidence type="ECO:0000313" key="3">
    <source>
        <dbReference type="Proteomes" id="UP000475862"/>
    </source>
</evidence>
<dbReference type="OrthoDB" id="6776074at2759"/>
<name>A0A6G0SVI2_APHGL</name>
<dbReference type="InterPro" id="IPR041588">
    <property type="entry name" value="Integrase_H2C2"/>
</dbReference>
<dbReference type="Gene3D" id="1.10.340.70">
    <property type="match status" value="1"/>
</dbReference>
<protein>
    <recommendedName>
        <fullName evidence="1">Integrase zinc-binding domain-containing protein</fullName>
    </recommendedName>
</protein>
<organism evidence="2 3">
    <name type="scientific">Aphis glycines</name>
    <name type="common">Soybean aphid</name>
    <dbReference type="NCBI Taxonomy" id="307491"/>
    <lineage>
        <taxon>Eukaryota</taxon>
        <taxon>Metazoa</taxon>
        <taxon>Ecdysozoa</taxon>
        <taxon>Arthropoda</taxon>
        <taxon>Hexapoda</taxon>
        <taxon>Insecta</taxon>
        <taxon>Pterygota</taxon>
        <taxon>Neoptera</taxon>
        <taxon>Paraneoptera</taxon>
        <taxon>Hemiptera</taxon>
        <taxon>Sternorrhyncha</taxon>
        <taxon>Aphidomorpha</taxon>
        <taxon>Aphidoidea</taxon>
        <taxon>Aphididae</taxon>
        <taxon>Aphidini</taxon>
        <taxon>Aphis</taxon>
        <taxon>Aphis</taxon>
    </lineage>
</organism>
<sequence>MRWSIQLQEFNLQIKYIRGKDNIGADTLTRYVQVEEDQIQTNQQVIINQLVATHYNKKLRQQLKKLFKLQQKDSKIIKIKQRIERGEKLIYQIYNGLIFHTHNNKSSRIMIPEFMASLLVREVHEEYGHCGTTKVYQLLKKNYQLRHMKTIKRVTQTYDLCQKKDQGEDTEVIIQLAYKKMKRMTQLRNQGLDKGKTFMQYTVGQQILVKEHGLSSAQDHEIKKLFLLYRGPYTIIEIKKNNTVVVLEEKKSTTYNMQNIKPYTPVYHLI</sequence>
<accession>A0A6G0SVI2</accession>
<feature type="domain" description="Integrase zinc-binding" evidence="1">
    <location>
        <begin position="112"/>
        <end position="164"/>
    </location>
</feature>
<evidence type="ECO:0000313" key="2">
    <source>
        <dbReference type="EMBL" id="KAE9522400.1"/>
    </source>
</evidence>
<evidence type="ECO:0000259" key="1">
    <source>
        <dbReference type="Pfam" id="PF17921"/>
    </source>
</evidence>
<dbReference type="Pfam" id="PF17921">
    <property type="entry name" value="Integrase_H2C2"/>
    <property type="match status" value="1"/>
</dbReference>
<dbReference type="EMBL" id="VYZN01001262">
    <property type="protein sequence ID" value="KAE9522400.1"/>
    <property type="molecule type" value="Genomic_DNA"/>
</dbReference>
<comment type="caution">
    <text evidence="2">The sequence shown here is derived from an EMBL/GenBank/DDBJ whole genome shotgun (WGS) entry which is preliminary data.</text>
</comment>
<dbReference type="Proteomes" id="UP000475862">
    <property type="component" value="Unassembled WGS sequence"/>
</dbReference>
<dbReference type="AlphaFoldDB" id="A0A6G0SVI2"/>
<reference evidence="2 3" key="1">
    <citation type="submission" date="2019-08" db="EMBL/GenBank/DDBJ databases">
        <title>The genome of the soybean aphid Biotype 1, its phylome, world population structure and adaptation to the North American continent.</title>
        <authorList>
            <person name="Giordano R."/>
            <person name="Donthu R.K."/>
            <person name="Hernandez A.G."/>
            <person name="Wright C.L."/>
            <person name="Zimin A.V."/>
        </authorList>
    </citation>
    <scope>NUCLEOTIDE SEQUENCE [LARGE SCALE GENOMIC DNA]</scope>
    <source>
        <tissue evidence="2">Whole aphids</tissue>
    </source>
</reference>
<keyword evidence="3" id="KW-1185">Reference proteome</keyword>